<proteinExistence type="inferred from homology"/>
<dbReference type="Proteomes" id="UP001235939">
    <property type="component" value="Chromosome 10"/>
</dbReference>
<evidence type="ECO:0000256" key="8">
    <source>
        <dbReference type="RuleBase" id="RU364141"/>
    </source>
</evidence>
<evidence type="ECO:0000313" key="12">
    <source>
        <dbReference type="Proteomes" id="UP001235939"/>
    </source>
</evidence>
<feature type="compositionally biased region" description="Low complexity" evidence="10">
    <location>
        <begin position="247"/>
        <end position="259"/>
    </location>
</feature>
<name>A0ABY6KVM1_9ARAC</name>
<evidence type="ECO:0000313" key="11">
    <source>
        <dbReference type="EMBL" id="UYV72684.1"/>
    </source>
</evidence>
<feature type="region of interest" description="Disordered" evidence="10">
    <location>
        <begin position="171"/>
        <end position="259"/>
    </location>
</feature>
<keyword evidence="5 8" id="KW-0804">Transcription</keyword>
<comment type="similarity">
    <text evidence="2 8">Belongs to the Mediator complex subunit 4 family.</text>
</comment>
<comment type="subunit">
    <text evidence="8">Component of the Mediator complex.</text>
</comment>
<evidence type="ECO:0000256" key="4">
    <source>
        <dbReference type="ARBA" id="ARBA00023015"/>
    </source>
</evidence>
<feature type="coiled-coil region" evidence="9">
    <location>
        <begin position="62"/>
        <end position="96"/>
    </location>
</feature>
<comment type="function">
    <text evidence="8">Component of the Mediator complex, a coactivator involved in the regulated transcription of nearly all RNA polymerase II-dependent genes. Mediator functions as a bridge to convey information from gene-specific regulatory proteins to the basal RNA polymerase II transcription machinery. Mediator is recruited to promoters by direct interactions with regulatory proteins and serves as a scaffold for the assembly of a functional preinitiation complex with RNA polymerase II and the general transcription factors.</text>
</comment>
<gene>
    <name evidence="8" type="primary">MED4</name>
    <name evidence="11" type="ORF">LAZ67_10000295</name>
</gene>
<organism evidence="11 12">
    <name type="scientific">Cordylochernes scorpioides</name>
    <dbReference type="NCBI Taxonomy" id="51811"/>
    <lineage>
        <taxon>Eukaryota</taxon>
        <taxon>Metazoa</taxon>
        <taxon>Ecdysozoa</taxon>
        <taxon>Arthropoda</taxon>
        <taxon>Chelicerata</taxon>
        <taxon>Arachnida</taxon>
        <taxon>Pseudoscorpiones</taxon>
        <taxon>Cheliferoidea</taxon>
        <taxon>Chernetidae</taxon>
        <taxon>Cordylochernes</taxon>
    </lineage>
</organism>
<reference evidence="11 12" key="1">
    <citation type="submission" date="2022-01" db="EMBL/GenBank/DDBJ databases">
        <title>A chromosomal length assembly of Cordylochernes scorpioides.</title>
        <authorList>
            <person name="Zeh D."/>
            <person name="Zeh J."/>
        </authorList>
    </citation>
    <scope>NUCLEOTIDE SEQUENCE [LARGE SCALE GENOMIC DNA]</scope>
    <source>
        <strain evidence="11">IN4F17</strain>
        <tissue evidence="11">Whole Body</tissue>
    </source>
</reference>
<keyword evidence="9" id="KW-0175">Coiled coil</keyword>
<keyword evidence="6 8" id="KW-0539">Nucleus</keyword>
<evidence type="ECO:0000256" key="3">
    <source>
        <dbReference type="ARBA" id="ARBA00020629"/>
    </source>
</evidence>
<evidence type="ECO:0000256" key="1">
    <source>
        <dbReference type="ARBA" id="ARBA00004123"/>
    </source>
</evidence>
<dbReference type="EMBL" id="CP092872">
    <property type="protein sequence ID" value="UYV72684.1"/>
    <property type="molecule type" value="Genomic_DNA"/>
</dbReference>
<accession>A0ABY6KVM1</accession>
<evidence type="ECO:0000256" key="6">
    <source>
        <dbReference type="ARBA" id="ARBA00023242"/>
    </source>
</evidence>
<keyword evidence="8" id="KW-0010">Activator</keyword>
<sequence>MSTKEKLLQIVDDFELLSKEMVETVVFPRNLASPRPNLQQLADMLVLKEQEMRDTLQVAGEQGEVQKKLDQIQAEIEKQDQDIHHLQRQLKEAEHILSTAIYQAKQKLQAIHKAAERSVSSEELIKYAHRISSCNAIAAPHNWQPGDPRRPYPTDLEMRMGFLGRMSDLSPASGAHLLPPAAPIPTQSAPQDLPPGGRQAKPRYPGEPSSFTWQGQQPPQQPPFQPPTAAAAVEKAAKDNEDVEVMSTDSSSSSSSDSQ</sequence>
<evidence type="ECO:0000256" key="10">
    <source>
        <dbReference type="SAM" id="MobiDB-lite"/>
    </source>
</evidence>
<dbReference type="PANTHER" id="PTHR13208">
    <property type="entry name" value="MEDIATOR OF RNA POLYMERASE II TRANSCRIPTION SUBUNIT 4"/>
    <property type="match status" value="1"/>
</dbReference>
<evidence type="ECO:0000256" key="9">
    <source>
        <dbReference type="SAM" id="Coils"/>
    </source>
</evidence>
<keyword evidence="12" id="KW-1185">Reference proteome</keyword>
<evidence type="ECO:0000256" key="7">
    <source>
        <dbReference type="ARBA" id="ARBA00031257"/>
    </source>
</evidence>
<protein>
    <recommendedName>
        <fullName evidence="3 8">Mediator of RNA polymerase II transcription subunit 4</fullName>
    </recommendedName>
    <alternativeName>
        <fullName evidence="7 8">Mediator complex subunit 4</fullName>
    </alternativeName>
</protein>
<dbReference type="PANTHER" id="PTHR13208:SF2">
    <property type="entry name" value="MEDIATOR OF RNA POLYMERASE II TRANSCRIPTION SUBUNIT 4"/>
    <property type="match status" value="1"/>
</dbReference>
<dbReference type="InterPro" id="IPR019258">
    <property type="entry name" value="Mediator_Med4"/>
</dbReference>
<keyword evidence="4 8" id="KW-0805">Transcription regulation</keyword>
<evidence type="ECO:0000256" key="5">
    <source>
        <dbReference type="ARBA" id="ARBA00023163"/>
    </source>
</evidence>
<dbReference type="Pfam" id="PF10018">
    <property type="entry name" value="Med4"/>
    <property type="match status" value="1"/>
</dbReference>
<comment type="subcellular location">
    <subcellularLocation>
        <location evidence="1 8">Nucleus</location>
    </subcellularLocation>
</comment>
<evidence type="ECO:0000256" key="2">
    <source>
        <dbReference type="ARBA" id="ARBA00009626"/>
    </source>
</evidence>